<protein>
    <submittedName>
        <fullName evidence="1">Uncharacterized protein</fullName>
    </submittedName>
</protein>
<proteinExistence type="predicted"/>
<dbReference type="AlphaFoldDB" id="A0A9E7JLK8"/>
<organism evidence="1 2">
    <name type="scientific">Musa troglodytarum</name>
    <name type="common">fe'i banana</name>
    <dbReference type="NCBI Taxonomy" id="320322"/>
    <lineage>
        <taxon>Eukaryota</taxon>
        <taxon>Viridiplantae</taxon>
        <taxon>Streptophyta</taxon>
        <taxon>Embryophyta</taxon>
        <taxon>Tracheophyta</taxon>
        <taxon>Spermatophyta</taxon>
        <taxon>Magnoliopsida</taxon>
        <taxon>Liliopsida</taxon>
        <taxon>Zingiberales</taxon>
        <taxon>Musaceae</taxon>
        <taxon>Musa</taxon>
    </lineage>
</organism>
<name>A0A9E7JLK8_9LILI</name>
<evidence type="ECO:0000313" key="1">
    <source>
        <dbReference type="EMBL" id="URD85169.1"/>
    </source>
</evidence>
<dbReference type="Proteomes" id="UP001055439">
    <property type="component" value="Chromosome 2"/>
</dbReference>
<dbReference type="EMBL" id="CP097504">
    <property type="protein sequence ID" value="URD85169.1"/>
    <property type="molecule type" value="Genomic_DNA"/>
</dbReference>
<evidence type="ECO:0000313" key="2">
    <source>
        <dbReference type="Proteomes" id="UP001055439"/>
    </source>
</evidence>
<reference evidence="1" key="1">
    <citation type="submission" date="2022-05" db="EMBL/GenBank/DDBJ databases">
        <title>The Musa troglodytarum L. genome provides insights into the mechanism of non-climacteric behaviour and enrichment of carotenoids.</title>
        <authorList>
            <person name="Wang J."/>
        </authorList>
    </citation>
    <scope>NUCLEOTIDE SEQUENCE</scope>
    <source>
        <tissue evidence="1">Leaf</tissue>
    </source>
</reference>
<gene>
    <name evidence="1" type="ORF">MUK42_32582</name>
</gene>
<keyword evidence="2" id="KW-1185">Reference proteome</keyword>
<sequence length="73" mass="8339">MPHADTDFLTVLPPGSGWGPTAEGLQVERYKAYPRFTYRQHRWFVVGMEQPCQQECRAQGDDQRSHGEVFGGK</sequence>
<accession>A0A9E7JLK8</accession>